<comment type="subcellular location">
    <subcellularLocation>
        <location evidence="1">Nucleus</location>
    </subcellularLocation>
</comment>
<organism evidence="7 8">
    <name type="scientific">Escovopsis weberi</name>
    <dbReference type="NCBI Taxonomy" id="150374"/>
    <lineage>
        <taxon>Eukaryota</taxon>
        <taxon>Fungi</taxon>
        <taxon>Dikarya</taxon>
        <taxon>Ascomycota</taxon>
        <taxon>Pezizomycotina</taxon>
        <taxon>Sordariomycetes</taxon>
        <taxon>Hypocreomycetidae</taxon>
        <taxon>Hypocreales</taxon>
        <taxon>Hypocreaceae</taxon>
        <taxon>Escovopsis</taxon>
    </lineage>
</organism>
<dbReference type="InterPro" id="IPR050080">
    <property type="entry name" value="RNase_PH"/>
</dbReference>
<dbReference type="Gene3D" id="3.30.230.70">
    <property type="entry name" value="GHMP Kinase, N-terminal domain"/>
    <property type="match status" value="1"/>
</dbReference>
<feature type="domain" description="Exoribonuclease phosphorolytic" evidence="6">
    <location>
        <begin position="12"/>
        <end position="139"/>
    </location>
</feature>
<evidence type="ECO:0000313" key="7">
    <source>
        <dbReference type="EMBL" id="KOS16729.1"/>
    </source>
</evidence>
<proteinExistence type="inferred from homology"/>
<dbReference type="GO" id="GO:0034475">
    <property type="term" value="P:U4 snRNA 3'-end processing"/>
    <property type="evidence" value="ECO:0007669"/>
    <property type="project" value="TreeGrafter"/>
</dbReference>
<dbReference type="OrthoDB" id="27298at2759"/>
<dbReference type="GO" id="GO:0000176">
    <property type="term" value="C:nuclear exosome (RNase complex)"/>
    <property type="evidence" value="ECO:0007669"/>
    <property type="project" value="UniProtKB-ARBA"/>
</dbReference>
<dbReference type="GO" id="GO:0016075">
    <property type="term" value="P:rRNA catabolic process"/>
    <property type="evidence" value="ECO:0007669"/>
    <property type="project" value="TreeGrafter"/>
</dbReference>
<gene>
    <name evidence="7" type="ORF">ESCO_004826</name>
</gene>
<dbReference type="InterPro" id="IPR027408">
    <property type="entry name" value="PNPase/RNase_PH_dom_sf"/>
</dbReference>
<accession>A0A0N0RSU0</accession>
<comment type="similarity">
    <text evidence="2">Belongs to the RNase PH family.</text>
</comment>
<protein>
    <submittedName>
        <fullName evidence="7">Exosome complex component RRP46</fullName>
    </submittedName>
</protein>
<dbReference type="InterPro" id="IPR020568">
    <property type="entry name" value="Ribosomal_Su5_D2-typ_SF"/>
</dbReference>
<dbReference type="STRING" id="150374.A0A0N0RSU0"/>
<dbReference type="GO" id="GO:0006364">
    <property type="term" value="P:rRNA processing"/>
    <property type="evidence" value="ECO:0007669"/>
    <property type="project" value="UniProtKB-KW"/>
</dbReference>
<dbReference type="GO" id="GO:0071028">
    <property type="term" value="P:nuclear mRNA surveillance"/>
    <property type="evidence" value="ECO:0007669"/>
    <property type="project" value="TreeGrafter"/>
</dbReference>
<dbReference type="PANTHER" id="PTHR11953:SF1">
    <property type="entry name" value="EXOSOME COMPLEX COMPONENT RRP46"/>
    <property type="match status" value="1"/>
</dbReference>
<evidence type="ECO:0000256" key="4">
    <source>
        <dbReference type="ARBA" id="ARBA00022835"/>
    </source>
</evidence>
<evidence type="ECO:0000256" key="5">
    <source>
        <dbReference type="ARBA" id="ARBA00023242"/>
    </source>
</evidence>
<keyword evidence="8" id="KW-1185">Reference proteome</keyword>
<keyword evidence="5" id="KW-0539">Nucleus</keyword>
<dbReference type="SUPFAM" id="SSF54211">
    <property type="entry name" value="Ribosomal protein S5 domain 2-like"/>
    <property type="match status" value="1"/>
</dbReference>
<evidence type="ECO:0000256" key="3">
    <source>
        <dbReference type="ARBA" id="ARBA00022552"/>
    </source>
</evidence>
<keyword evidence="4" id="KW-0271">Exosome</keyword>
<reference evidence="7 8" key="1">
    <citation type="submission" date="2015-07" db="EMBL/GenBank/DDBJ databases">
        <title>The genome of the fungus Escovopsis weberi, a specialized disease agent of ant agriculture.</title>
        <authorList>
            <person name="de Man T.J."/>
            <person name="Stajich J.E."/>
            <person name="Kubicek C.P."/>
            <person name="Chenthamara K."/>
            <person name="Atanasova L."/>
            <person name="Druzhinina I.S."/>
            <person name="Birnbaum S."/>
            <person name="Barribeau S.M."/>
            <person name="Teiling C."/>
            <person name="Suen G."/>
            <person name="Currie C."/>
            <person name="Gerardo N.M."/>
        </authorList>
    </citation>
    <scope>NUCLEOTIDE SEQUENCE [LARGE SCALE GENOMIC DNA]</scope>
</reference>
<dbReference type="Pfam" id="PF01138">
    <property type="entry name" value="RNase_PH"/>
    <property type="match status" value="1"/>
</dbReference>
<evidence type="ECO:0000259" key="6">
    <source>
        <dbReference type="Pfam" id="PF01138"/>
    </source>
</evidence>
<comment type="caution">
    <text evidence="7">The sequence shown here is derived from an EMBL/GenBank/DDBJ whole genome shotgun (WGS) entry which is preliminary data.</text>
</comment>
<evidence type="ECO:0000256" key="1">
    <source>
        <dbReference type="ARBA" id="ARBA00004123"/>
    </source>
</evidence>
<dbReference type="Proteomes" id="UP000053831">
    <property type="component" value="Unassembled WGS sequence"/>
</dbReference>
<dbReference type="PANTHER" id="PTHR11953">
    <property type="entry name" value="EXOSOME COMPLEX COMPONENT"/>
    <property type="match status" value="1"/>
</dbReference>
<evidence type="ECO:0000313" key="8">
    <source>
        <dbReference type="Proteomes" id="UP000053831"/>
    </source>
</evidence>
<dbReference type="EMBL" id="LGSR01000029">
    <property type="protein sequence ID" value="KOS16729.1"/>
    <property type="molecule type" value="Genomic_DNA"/>
</dbReference>
<dbReference type="GO" id="GO:0005730">
    <property type="term" value="C:nucleolus"/>
    <property type="evidence" value="ECO:0007669"/>
    <property type="project" value="TreeGrafter"/>
</dbReference>
<sequence>MAPSATAAPAAELSHLPKADGSAIFSHGGYSVTASVNGPLEAGRRDENPFQAVVDVNVRPAAGVGGTAERQLEAILQPALGHVIPLRNFPRCVIQVTLQITEMPENAYVNAKITQAQLNLALLPALLHASMLGLLTAAISLKTVASAVTLAVLHDSGGPAVKADPSPADIARAGSVHVLGFAAGSDLLLAESEGAFTVDEWDRVLREGERICCQTQDAGGGGGGMDLDAEGGQSVKGFMRSVMQSESARGWSWK</sequence>
<keyword evidence="3" id="KW-0698">rRNA processing</keyword>
<name>A0A0N0RSU0_ESCWE</name>
<dbReference type="AlphaFoldDB" id="A0A0N0RSU0"/>
<evidence type="ECO:0000256" key="2">
    <source>
        <dbReference type="ARBA" id="ARBA00006678"/>
    </source>
</evidence>
<dbReference type="GO" id="GO:0003723">
    <property type="term" value="F:RNA binding"/>
    <property type="evidence" value="ECO:0007669"/>
    <property type="project" value="TreeGrafter"/>
</dbReference>
<dbReference type="InterPro" id="IPR001247">
    <property type="entry name" value="ExoRNase_PH_dom1"/>
</dbReference>
<dbReference type="GO" id="GO:0000177">
    <property type="term" value="C:cytoplasmic exosome (RNase complex)"/>
    <property type="evidence" value="ECO:0007669"/>
    <property type="project" value="TreeGrafter"/>
</dbReference>
<dbReference type="GO" id="GO:0071051">
    <property type="term" value="P:poly(A)-dependent snoRNA 3'-end processing"/>
    <property type="evidence" value="ECO:0007669"/>
    <property type="project" value="TreeGrafter"/>
</dbReference>